<reference evidence="3 4" key="1">
    <citation type="journal article" date="2018" name="Gigascience">
        <title>Genomes of trombidid mites reveal novel predicted allergens and laterally-transferred genes associated with secondary metabolism.</title>
        <authorList>
            <person name="Dong X."/>
            <person name="Chaisiri K."/>
            <person name="Xia D."/>
            <person name="Armstrong S.D."/>
            <person name="Fang Y."/>
            <person name="Donnelly M.J."/>
            <person name="Kadowaki T."/>
            <person name="McGarry J.W."/>
            <person name="Darby A.C."/>
            <person name="Makepeace B.L."/>
        </authorList>
    </citation>
    <scope>NUCLEOTIDE SEQUENCE [LARGE SCALE GENOMIC DNA]</scope>
    <source>
        <strain evidence="3">UoL-WK</strain>
    </source>
</reference>
<feature type="coiled-coil region" evidence="1">
    <location>
        <begin position="87"/>
        <end position="114"/>
    </location>
</feature>
<keyword evidence="1" id="KW-0175">Coiled coil</keyword>
<dbReference type="Gene3D" id="3.30.40.10">
    <property type="entry name" value="Zinc/RING finger domain, C3HC4 (zinc finger)"/>
    <property type="match status" value="1"/>
</dbReference>
<gene>
    <name evidence="3" type="ORF">B4U79_19113</name>
</gene>
<dbReference type="EMBL" id="NCKU01006250">
    <property type="protein sequence ID" value="RWS03699.1"/>
    <property type="molecule type" value="Genomic_DNA"/>
</dbReference>
<accession>A0A443QL65</accession>
<dbReference type="InterPro" id="IPR013083">
    <property type="entry name" value="Znf_RING/FYVE/PHD"/>
</dbReference>
<feature type="compositionally biased region" description="Polar residues" evidence="2">
    <location>
        <begin position="162"/>
        <end position="186"/>
    </location>
</feature>
<keyword evidence="4" id="KW-1185">Reference proteome</keyword>
<name>A0A443QL65_9ACAR</name>
<proteinExistence type="predicted"/>
<dbReference type="AlphaFoldDB" id="A0A443QL65"/>
<comment type="caution">
    <text evidence="3">The sequence shown here is derived from an EMBL/GenBank/DDBJ whole genome shotgun (WGS) entry which is preliminary data.</text>
</comment>
<feature type="non-terminal residue" evidence="3">
    <location>
        <position position="1"/>
    </location>
</feature>
<evidence type="ECO:0000313" key="4">
    <source>
        <dbReference type="Proteomes" id="UP000285301"/>
    </source>
</evidence>
<evidence type="ECO:0000313" key="3">
    <source>
        <dbReference type="EMBL" id="RWS03699.1"/>
    </source>
</evidence>
<organism evidence="3 4">
    <name type="scientific">Dinothrombium tinctorium</name>
    <dbReference type="NCBI Taxonomy" id="1965070"/>
    <lineage>
        <taxon>Eukaryota</taxon>
        <taxon>Metazoa</taxon>
        <taxon>Ecdysozoa</taxon>
        <taxon>Arthropoda</taxon>
        <taxon>Chelicerata</taxon>
        <taxon>Arachnida</taxon>
        <taxon>Acari</taxon>
        <taxon>Acariformes</taxon>
        <taxon>Trombidiformes</taxon>
        <taxon>Prostigmata</taxon>
        <taxon>Anystina</taxon>
        <taxon>Parasitengona</taxon>
        <taxon>Trombidioidea</taxon>
        <taxon>Trombidiidae</taxon>
        <taxon>Dinothrombium</taxon>
    </lineage>
</organism>
<protein>
    <submittedName>
        <fullName evidence="3">Uncharacterized protein</fullName>
    </submittedName>
</protein>
<evidence type="ECO:0000256" key="2">
    <source>
        <dbReference type="SAM" id="MobiDB-lite"/>
    </source>
</evidence>
<dbReference type="Proteomes" id="UP000285301">
    <property type="component" value="Unassembled WGS sequence"/>
</dbReference>
<dbReference type="STRING" id="1965070.A0A443QL65"/>
<feature type="region of interest" description="Disordered" evidence="2">
    <location>
        <begin position="162"/>
        <end position="190"/>
    </location>
</feature>
<evidence type="ECO:0000256" key="1">
    <source>
        <dbReference type="SAM" id="Coils"/>
    </source>
</evidence>
<sequence>LTPFCPVDKCPLLDSFPLDKPSIYIRSIVDELIIRCDFAKSGCIFLFYVKDLRNHTAICQYNPRNQLKCAKCDQMFPRARQMPLHKFEELLDSCNQAKKEAEEFKALIQKFEAVVIEKMSKLNLSYLIPVKQKMSQMRNDGQKANCSTKTDNDKILFESQASNIQTNDSSQPSNHSIESNTFNQNSESREKHTSHIKSICDQCYNAVCAYRDYLIKELEKIKRNQATIETRFSQKMNSKRKYDEVYWVYN</sequence>
<dbReference type="SUPFAM" id="SSF49599">
    <property type="entry name" value="TRAF domain-like"/>
    <property type="match status" value="1"/>
</dbReference>